<dbReference type="EMBL" id="CAJVPQ010014339">
    <property type="protein sequence ID" value="CAG8739195.1"/>
    <property type="molecule type" value="Genomic_DNA"/>
</dbReference>
<protein>
    <submittedName>
        <fullName evidence="1">6529_t:CDS:1</fullName>
    </submittedName>
</protein>
<evidence type="ECO:0000313" key="1">
    <source>
        <dbReference type="EMBL" id="CAG8739195.1"/>
    </source>
</evidence>
<accession>A0A9N9NJW0</accession>
<dbReference type="AlphaFoldDB" id="A0A9N9NJW0"/>
<feature type="non-terminal residue" evidence="1">
    <location>
        <position position="98"/>
    </location>
</feature>
<comment type="caution">
    <text evidence="1">The sequence shown here is derived from an EMBL/GenBank/DDBJ whole genome shotgun (WGS) entry which is preliminary data.</text>
</comment>
<dbReference type="Proteomes" id="UP000789570">
    <property type="component" value="Unassembled WGS sequence"/>
</dbReference>
<sequence>DNSPMLPHRKWMCKDLQPNLVETIKTSDNEEYSDDEDSEIEISENTLEFFDEADQLIESEWKLLSEKLVKNVLSEKASNMFESYKNSKRLNAYQASVI</sequence>
<name>A0A9N9NJW0_9GLOM</name>
<evidence type="ECO:0000313" key="2">
    <source>
        <dbReference type="Proteomes" id="UP000789570"/>
    </source>
</evidence>
<gene>
    <name evidence="1" type="ORF">FCALED_LOCUS15513</name>
</gene>
<feature type="non-terminal residue" evidence="1">
    <location>
        <position position="1"/>
    </location>
</feature>
<keyword evidence="2" id="KW-1185">Reference proteome</keyword>
<proteinExistence type="predicted"/>
<organism evidence="1 2">
    <name type="scientific">Funneliformis caledonium</name>
    <dbReference type="NCBI Taxonomy" id="1117310"/>
    <lineage>
        <taxon>Eukaryota</taxon>
        <taxon>Fungi</taxon>
        <taxon>Fungi incertae sedis</taxon>
        <taxon>Mucoromycota</taxon>
        <taxon>Glomeromycotina</taxon>
        <taxon>Glomeromycetes</taxon>
        <taxon>Glomerales</taxon>
        <taxon>Glomeraceae</taxon>
        <taxon>Funneliformis</taxon>
    </lineage>
</organism>
<reference evidence="1" key="1">
    <citation type="submission" date="2021-06" db="EMBL/GenBank/DDBJ databases">
        <authorList>
            <person name="Kallberg Y."/>
            <person name="Tangrot J."/>
            <person name="Rosling A."/>
        </authorList>
    </citation>
    <scope>NUCLEOTIDE SEQUENCE</scope>
    <source>
        <strain evidence="1">UK204</strain>
    </source>
</reference>